<evidence type="ECO:0000256" key="2">
    <source>
        <dbReference type="ARBA" id="ARBA00009773"/>
    </source>
</evidence>
<dbReference type="RefSeq" id="WP_109015116.1">
    <property type="nucleotide sequence ID" value="NZ_BDOQ01000004.1"/>
</dbReference>
<keyword evidence="7 8" id="KW-0472">Membrane</keyword>
<evidence type="ECO:0000256" key="5">
    <source>
        <dbReference type="ARBA" id="ARBA00022692"/>
    </source>
</evidence>
<feature type="transmembrane region" description="Helical" evidence="8">
    <location>
        <begin position="12"/>
        <end position="45"/>
    </location>
</feature>
<organism evidence="9 10">
    <name type="scientific">Novimethylophilus kurashikiensis</name>
    <dbReference type="NCBI Taxonomy" id="1825523"/>
    <lineage>
        <taxon>Bacteria</taxon>
        <taxon>Pseudomonadati</taxon>
        <taxon>Pseudomonadota</taxon>
        <taxon>Betaproteobacteria</taxon>
        <taxon>Nitrosomonadales</taxon>
        <taxon>Methylophilaceae</taxon>
        <taxon>Novimethylophilus</taxon>
    </lineage>
</organism>
<accession>A0A2R5FB98</accession>
<sequence>MAETRQLARIGLVALLIAGCLAVLLPFMAAILFAVIICTCTWPYYRKLWQHLGQRNTWSALAMTLLLLIALMLPMAYIAANMADSTSLVLEQLRSTLEHPQPALPKWLRDLPLIGDQLNDLWQRITSSQQELTKLLGRFYEPMRKLGLHLVQLMGNGIMQLVMVLFVAFFIYRDGPLLAKGLKLVIHKIAGGLGLEMLEIAESTIKAVMLGVFGTAVAQAVVAYLGFAISGSPAPFLLAAATFFLSVTAIGPPLIWGGAALWLFNQGDQGWAIFLALYGLLVISSVDNLIRPILISRSSNLPMLLIVPGVLGGAVAFGFVGIFLGPTLLVLGLALMQHWVSQHHMNTGNTP</sequence>
<evidence type="ECO:0000313" key="10">
    <source>
        <dbReference type="Proteomes" id="UP000245081"/>
    </source>
</evidence>
<feature type="transmembrane region" description="Helical" evidence="8">
    <location>
        <begin position="153"/>
        <end position="172"/>
    </location>
</feature>
<evidence type="ECO:0000256" key="4">
    <source>
        <dbReference type="ARBA" id="ARBA00022475"/>
    </source>
</evidence>
<evidence type="ECO:0000313" key="9">
    <source>
        <dbReference type="EMBL" id="GBG13904.1"/>
    </source>
</evidence>
<keyword evidence="10" id="KW-1185">Reference proteome</keyword>
<dbReference type="Proteomes" id="UP000245081">
    <property type="component" value="Unassembled WGS sequence"/>
</dbReference>
<keyword evidence="4" id="KW-1003">Cell membrane</keyword>
<evidence type="ECO:0000256" key="6">
    <source>
        <dbReference type="ARBA" id="ARBA00022989"/>
    </source>
</evidence>
<keyword evidence="3" id="KW-0813">Transport</keyword>
<dbReference type="PANTHER" id="PTHR21716">
    <property type="entry name" value="TRANSMEMBRANE PROTEIN"/>
    <property type="match status" value="1"/>
</dbReference>
<dbReference type="AlphaFoldDB" id="A0A2R5FB98"/>
<reference evidence="9 10" key="1">
    <citation type="journal article" date="2018" name="Environ. Microbiol.">
        <title>Isolation and genomic characterization of Novimethylophilus kurashikiensis gen. nov. sp. nov., a new lanthanide-dependent methylotrophic species of Methylophilaceae.</title>
        <authorList>
            <person name="Lv H."/>
            <person name="Sahin N."/>
            <person name="Tani A."/>
        </authorList>
    </citation>
    <scope>NUCLEOTIDE SEQUENCE [LARGE SCALE GENOMIC DNA]</scope>
    <source>
        <strain evidence="9 10">La2-4</strain>
    </source>
</reference>
<dbReference type="InterPro" id="IPR002549">
    <property type="entry name" value="AI-2E-like"/>
</dbReference>
<keyword evidence="6 8" id="KW-1133">Transmembrane helix</keyword>
<feature type="transmembrane region" description="Helical" evidence="8">
    <location>
        <begin position="207"/>
        <end position="229"/>
    </location>
</feature>
<dbReference type="PANTHER" id="PTHR21716:SF67">
    <property type="entry name" value="TRANSPORT PROTEIN YDIK-RELATED"/>
    <property type="match status" value="1"/>
</dbReference>
<dbReference type="EMBL" id="BDOQ01000004">
    <property type="protein sequence ID" value="GBG13904.1"/>
    <property type="molecule type" value="Genomic_DNA"/>
</dbReference>
<feature type="transmembrane region" description="Helical" evidence="8">
    <location>
        <begin position="302"/>
        <end position="335"/>
    </location>
</feature>
<comment type="caution">
    <text evidence="9">The sequence shown here is derived from an EMBL/GenBank/DDBJ whole genome shotgun (WGS) entry which is preliminary data.</text>
</comment>
<feature type="transmembrane region" description="Helical" evidence="8">
    <location>
        <begin position="270"/>
        <end position="290"/>
    </location>
</feature>
<feature type="transmembrane region" description="Helical" evidence="8">
    <location>
        <begin position="57"/>
        <end position="80"/>
    </location>
</feature>
<keyword evidence="5 8" id="KW-0812">Transmembrane</keyword>
<dbReference type="OrthoDB" id="106838at2"/>
<dbReference type="GO" id="GO:0005886">
    <property type="term" value="C:plasma membrane"/>
    <property type="evidence" value="ECO:0007669"/>
    <property type="project" value="UniProtKB-SubCell"/>
</dbReference>
<gene>
    <name evidence="9" type="ORF">NMK_1456</name>
</gene>
<dbReference type="PROSITE" id="PS51257">
    <property type="entry name" value="PROKAR_LIPOPROTEIN"/>
    <property type="match status" value="1"/>
</dbReference>
<evidence type="ECO:0000256" key="3">
    <source>
        <dbReference type="ARBA" id="ARBA00022448"/>
    </source>
</evidence>
<evidence type="ECO:0000256" key="7">
    <source>
        <dbReference type="ARBA" id="ARBA00023136"/>
    </source>
</evidence>
<dbReference type="Pfam" id="PF01594">
    <property type="entry name" value="AI-2E_transport"/>
    <property type="match status" value="1"/>
</dbReference>
<protein>
    <submittedName>
        <fullName evidence="9">Membrane protein</fullName>
    </submittedName>
</protein>
<feature type="transmembrane region" description="Helical" evidence="8">
    <location>
        <begin position="236"/>
        <end position="264"/>
    </location>
</feature>
<proteinExistence type="inferred from homology"/>
<evidence type="ECO:0000256" key="8">
    <source>
        <dbReference type="SAM" id="Phobius"/>
    </source>
</evidence>
<evidence type="ECO:0000256" key="1">
    <source>
        <dbReference type="ARBA" id="ARBA00004651"/>
    </source>
</evidence>
<comment type="similarity">
    <text evidence="2">Belongs to the autoinducer-2 exporter (AI-2E) (TC 2.A.86) family.</text>
</comment>
<comment type="subcellular location">
    <subcellularLocation>
        <location evidence="1">Cell membrane</location>
        <topology evidence="1">Multi-pass membrane protein</topology>
    </subcellularLocation>
</comment>
<name>A0A2R5FB98_9PROT</name>